<sequence length="72" mass="8089">MDHMPYEHTGLEAHQDEHHPKREEPMREMPSRTPHSAEGPDKERKVPGGEPGKTPGSAEGEDFSIVSEPPRH</sequence>
<evidence type="ECO:0000313" key="2">
    <source>
        <dbReference type="EMBL" id="MDY7225577.1"/>
    </source>
</evidence>
<comment type="caution">
    <text evidence="2">The sequence shown here is derived from an EMBL/GenBank/DDBJ whole genome shotgun (WGS) entry which is preliminary data.</text>
</comment>
<feature type="compositionally biased region" description="Basic and acidic residues" evidence="1">
    <location>
        <begin position="38"/>
        <end position="47"/>
    </location>
</feature>
<evidence type="ECO:0000256" key="1">
    <source>
        <dbReference type="SAM" id="MobiDB-lite"/>
    </source>
</evidence>
<accession>A0ABU5GXG9</accession>
<organism evidence="2 3">
    <name type="scientific">Hyalangium rubrum</name>
    <dbReference type="NCBI Taxonomy" id="3103134"/>
    <lineage>
        <taxon>Bacteria</taxon>
        <taxon>Pseudomonadati</taxon>
        <taxon>Myxococcota</taxon>
        <taxon>Myxococcia</taxon>
        <taxon>Myxococcales</taxon>
        <taxon>Cystobacterineae</taxon>
        <taxon>Archangiaceae</taxon>
        <taxon>Hyalangium</taxon>
    </lineage>
</organism>
<feature type="region of interest" description="Disordered" evidence="1">
    <location>
        <begin position="1"/>
        <end position="72"/>
    </location>
</feature>
<name>A0ABU5GXG9_9BACT</name>
<feature type="compositionally biased region" description="Basic and acidic residues" evidence="1">
    <location>
        <begin position="1"/>
        <end position="30"/>
    </location>
</feature>
<keyword evidence="3" id="KW-1185">Reference proteome</keyword>
<dbReference type="RefSeq" id="WP_321544284.1">
    <property type="nucleotide sequence ID" value="NZ_JAXIVS010000001.1"/>
</dbReference>
<dbReference type="EMBL" id="JAXIVS010000001">
    <property type="protein sequence ID" value="MDY7225577.1"/>
    <property type="molecule type" value="Genomic_DNA"/>
</dbReference>
<reference evidence="2 3" key="1">
    <citation type="submission" date="2023-12" db="EMBL/GenBank/DDBJ databases">
        <title>the genome sequence of Hyalangium sp. s54d21.</title>
        <authorList>
            <person name="Zhang X."/>
        </authorList>
    </citation>
    <scope>NUCLEOTIDE SEQUENCE [LARGE SCALE GENOMIC DNA]</scope>
    <source>
        <strain evidence="3">s54d21</strain>
    </source>
</reference>
<proteinExistence type="predicted"/>
<gene>
    <name evidence="2" type="ORF">SYV04_04250</name>
</gene>
<dbReference type="Proteomes" id="UP001291309">
    <property type="component" value="Unassembled WGS sequence"/>
</dbReference>
<protein>
    <submittedName>
        <fullName evidence="2">Uncharacterized protein</fullName>
    </submittedName>
</protein>
<evidence type="ECO:0000313" key="3">
    <source>
        <dbReference type="Proteomes" id="UP001291309"/>
    </source>
</evidence>